<evidence type="ECO:0000256" key="1">
    <source>
        <dbReference type="ARBA" id="ARBA00022468"/>
    </source>
</evidence>
<dbReference type="InterPro" id="IPR027417">
    <property type="entry name" value="P-loop_NTPase"/>
</dbReference>
<evidence type="ECO:0000256" key="4">
    <source>
        <dbReference type="ARBA" id="ARBA00022833"/>
    </source>
</evidence>
<dbReference type="Gene3D" id="1.10.220.150">
    <property type="entry name" value="Arf GTPase activating protein"/>
    <property type="match status" value="1"/>
</dbReference>
<dbReference type="EMBL" id="CAJNJA010026157">
    <property type="protein sequence ID" value="CAE7555539.1"/>
    <property type="molecule type" value="Genomic_DNA"/>
</dbReference>
<dbReference type="PRINTS" id="PR00405">
    <property type="entry name" value="REVINTRACTNG"/>
</dbReference>
<dbReference type="SUPFAM" id="SSF52540">
    <property type="entry name" value="P-loop containing nucleoside triphosphate hydrolases"/>
    <property type="match status" value="1"/>
</dbReference>
<dbReference type="GO" id="GO:0048205">
    <property type="term" value="P:COPI coating of Golgi vesicle"/>
    <property type="evidence" value="ECO:0007669"/>
    <property type="project" value="TreeGrafter"/>
</dbReference>
<dbReference type="Gene3D" id="3.40.50.300">
    <property type="entry name" value="P-loop containing nucleotide triphosphate hydrolases"/>
    <property type="match status" value="2"/>
</dbReference>
<keyword evidence="1" id="KW-0343">GTPase activation</keyword>
<evidence type="ECO:0000259" key="7">
    <source>
        <dbReference type="PROSITE" id="PS50115"/>
    </source>
</evidence>
<dbReference type="PROSITE" id="PS50115">
    <property type="entry name" value="ARFGAP"/>
    <property type="match status" value="1"/>
</dbReference>
<dbReference type="PANTHER" id="PTHR45686">
    <property type="entry name" value="ADP-RIBOSYLATION FACTOR GTPASE ACTIVATING PROTEIN 3, ISOFORM H-RELATED"/>
    <property type="match status" value="1"/>
</dbReference>
<dbReference type="GO" id="GO:0005096">
    <property type="term" value="F:GTPase activator activity"/>
    <property type="evidence" value="ECO:0007669"/>
    <property type="project" value="UniProtKB-KW"/>
</dbReference>
<accession>A0A812U778</accession>
<feature type="domain" description="Arf-GAP" evidence="7">
    <location>
        <begin position="884"/>
        <end position="988"/>
    </location>
</feature>
<organism evidence="8 9">
    <name type="scientific">Symbiodinium necroappetens</name>
    <dbReference type="NCBI Taxonomy" id="1628268"/>
    <lineage>
        <taxon>Eukaryota</taxon>
        <taxon>Sar</taxon>
        <taxon>Alveolata</taxon>
        <taxon>Dinophyceae</taxon>
        <taxon>Suessiales</taxon>
        <taxon>Symbiodiniaceae</taxon>
        <taxon>Symbiodinium</taxon>
    </lineage>
</organism>
<evidence type="ECO:0000256" key="3">
    <source>
        <dbReference type="ARBA" id="ARBA00022771"/>
    </source>
</evidence>
<gene>
    <name evidence="8" type="primary">AGD9</name>
    <name evidence="8" type="ORF">SNEC2469_LOCUS16020</name>
</gene>
<evidence type="ECO:0000256" key="5">
    <source>
        <dbReference type="PROSITE-ProRule" id="PRU00288"/>
    </source>
</evidence>
<feature type="compositionally biased region" description="Low complexity" evidence="6">
    <location>
        <begin position="269"/>
        <end position="292"/>
    </location>
</feature>
<dbReference type="InterPro" id="IPR037278">
    <property type="entry name" value="ARFGAP/RecO"/>
</dbReference>
<dbReference type="Pfam" id="PF02463">
    <property type="entry name" value="SMC_N"/>
    <property type="match status" value="1"/>
</dbReference>
<dbReference type="SMART" id="SM00105">
    <property type="entry name" value="ArfGap"/>
    <property type="match status" value="1"/>
</dbReference>
<evidence type="ECO:0000313" key="8">
    <source>
        <dbReference type="EMBL" id="CAE7555539.1"/>
    </source>
</evidence>
<feature type="compositionally biased region" description="Pro residues" evidence="6">
    <location>
        <begin position="356"/>
        <end position="365"/>
    </location>
</feature>
<name>A0A812U778_9DINO</name>
<dbReference type="SUPFAM" id="SSF57863">
    <property type="entry name" value="ArfGap/RecO-like zinc finger"/>
    <property type="match status" value="1"/>
</dbReference>
<evidence type="ECO:0000256" key="2">
    <source>
        <dbReference type="ARBA" id="ARBA00022723"/>
    </source>
</evidence>
<dbReference type="InterPro" id="IPR003395">
    <property type="entry name" value="RecF/RecN/SMC_N"/>
</dbReference>
<dbReference type="PANTHER" id="PTHR45686:SF18">
    <property type="entry name" value="ADP-RIBOSYLATION FACTOR GTPASE-ACTIVATING PROTEIN GCS1"/>
    <property type="match status" value="1"/>
</dbReference>
<evidence type="ECO:0000313" key="9">
    <source>
        <dbReference type="Proteomes" id="UP000601435"/>
    </source>
</evidence>
<keyword evidence="2" id="KW-0479">Metal-binding</keyword>
<dbReference type="OrthoDB" id="983479at2759"/>
<evidence type="ECO:0000256" key="6">
    <source>
        <dbReference type="SAM" id="MobiDB-lite"/>
    </source>
</evidence>
<reference evidence="8" key="1">
    <citation type="submission" date="2021-02" db="EMBL/GenBank/DDBJ databases">
        <authorList>
            <person name="Dougan E. K."/>
            <person name="Rhodes N."/>
            <person name="Thang M."/>
            <person name="Chan C."/>
        </authorList>
    </citation>
    <scope>NUCLEOTIDE SEQUENCE</scope>
</reference>
<keyword evidence="3 5" id="KW-0863">Zinc-finger</keyword>
<dbReference type="GO" id="GO:0008270">
    <property type="term" value="F:zinc ion binding"/>
    <property type="evidence" value="ECO:0007669"/>
    <property type="project" value="UniProtKB-KW"/>
</dbReference>
<proteinExistence type="predicted"/>
<dbReference type="InterPro" id="IPR001164">
    <property type="entry name" value="ArfGAP_dom"/>
</dbReference>
<dbReference type="GO" id="GO:0000139">
    <property type="term" value="C:Golgi membrane"/>
    <property type="evidence" value="ECO:0007669"/>
    <property type="project" value="GOC"/>
</dbReference>
<comment type="caution">
    <text evidence="8">The sequence shown here is derived from an EMBL/GenBank/DDBJ whole genome shotgun (WGS) entry which is preliminary data.</text>
</comment>
<dbReference type="Pfam" id="PF01412">
    <property type="entry name" value="ArfGap"/>
    <property type="match status" value="1"/>
</dbReference>
<sequence>MKRADEESYAFEEWSKAQMEINAMAKADEFSAAMNRHLTFLLHMNRERMEEKKVFASKVAAARERAIEAAKAAAGAMKRVGGDAILQARDAGEAAGAAAAKLGMGPLIQATFAGTQAAAAASVKQKQPLTRSEQLDEANKAAMAVADRCEMTEEEIELIDEATIAAKEAASVDEQSDIATCFADLMATRDSGDALLGASFETFPQMLLKKRRVSKPVEPPSPEPVIADPVICVDDLEETPPSPGKAVNSIPQVQLPQIKLPNAKQASRAKQAVPKHAPAQPQKPQGEQAEPKQPAKPQPKEEPSNPGPTKDADAKHAATMATAAPAKRKAPSEMPAMDTRRSSLAGLVKLLSEPAPQVPPAPTKQPPASNSRNSSLARFFGEAEIFPDEGPPAVRVDDANAAPTAQAAMAPITSGWTPAHGSATLKELLSLVAKSPQAAENADSDDGPKWQAAKRAQLLCLELQDFKSFKRKKIDLEGQSLRCLVGCNSSGKSAILDALRFLLGRRCDRGLRSFIRRGKRDAATYARVTAKFRVERPGNGQGTVTLMREVREHPDSADKEAYMTSNWVSQEAGELVEISEAGYQAWLSQALLASDGDLLVPQFGLMDSRSATVLLAMIPAELEKAGAAIQASGPLLKRKSAKTARTAPGVEAGVLRAEAWLSRRVDEIYRQLTREPVDDKLEEWGEGGQALLQRQPDGSFDLLTSVRRGAAACGYGTPLKSLSDGARDICALSLLFALPGFMNGMQDALPPFMVLDEPDSRLDKRHASALRHFLQGPDGPKQCLWMSLNNHSAFSEDSVLEEDEADACESALPENLELLQGAEEAPKSTPDGATSSNRDLIKVRFLSKMSARIREAKGTACPEPSAMSPMHKHPRAMVDPSVHAFFDEHLRRSANQTCCDGGGVAPCWASVSHGTYISIEASGIHRSLGVATSFVQSLYLDAWKPVHLKMMELGGNERFQKFMEAQGVPEDMPIREKYSTRAAKWYRE</sequence>
<protein>
    <submittedName>
        <fullName evidence="8">AGD9 protein</fullName>
    </submittedName>
</protein>
<keyword evidence="4" id="KW-0862">Zinc</keyword>
<dbReference type="AlphaFoldDB" id="A0A812U778"/>
<dbReference type="Proteomes" id="UP000601435">
    <property type="component" value="Unassembled WGS sequence"/>
</dbReference>
<dbReference type="InterPro" id="IPR038508">
    <property type="entry name" value="ArfGAP_dom_sf"/>
</dbReference>
<keyword evidence="9" id="KW-1185">Reference proteome</keyword>
<feature type="non-terminal residue" evidence="8">
    <location>
        <position position="988"/>
    </location>
</feature>
<feature type="region of interest" description="Disordered" evidence="6">
    <location>
        <begin position="262"/>
        <end position="373"/>
    </location>
</feature>